<dbReference type="EMBL" id="JABTTY010000001">
    <property type="protein sequence ID" value="MBE7525510.1"/>
    <property type="molecule type" value="Genomic_DNA"/>
</dbReference>
<protein>
    <submittedName>
        <fullName evidence="2">NAD-dependent epimerase/dehydratase family protein</fullName>
    </submittedName>
</protein>
<dbReference type="Gene3D" id="3.40.50.720">
    <property type="entry name" value="NAD(P)-binding Rossmann-like Domain"/>
    <property type="match status" value="1"/>
</dbReference>
<reference evidence="2" key="1">
    <citation type="submission" date="2020-05" db="EMBL/GenBank/DDBJ databases">
        <title>High-Quality Genomes of Partial-Nitritation/Anammox System by Hierarchical Clustering Based Hybrid Assembly.</title>
        <authorList>
            <person name="Liu L."/>
            <person name="Wang Y."/>
            <person name="Che Y."/>
            <person name="Chen Y."/>
            <person name="Xia Y."/>
            <person name="Luo R."/>
            <person name="Cheng S.H."/>
            <person name="Zheng C."/>
            <person name="Zhang T."/>
        </authorList>
    </citation>
    <scope>NUCLEOTIDE SEQUENCE</scope>
    <source>
        <strain evidence="2">H1_PAT1</strain>
    </source>
</reference>
<dbReference type="AlphaFoldDB" id="A0A928TV79"/>
<dbReference type="PANTHER" id="PTHR43245:SF13">
    <property type="entry name" value="UDP-D-APIOSE_UDP-D-XYLOSE SYNTHASE 2"/>
    <property type="match status" value="1"/>
</dbReference>
<evidence type="ECO:0000259" key="1">
    <source>
        <dbReference type="Pfam" id="PF01370"/>
    </source>
</evidence>
<comment type="caution">
    <text evidence="2">The sequence shown here is derived from an EMBL/GenBank/DDBJ whole genome shotgun (WGS) entry which is preliminary data.</text>
</comment>
<dbReference type="InterPro" id="IPR036291">
    <property type="entry name" value="NAD(P)-bd_dom_sf"/>
</dbReference>
<proteinExistence type="predicted"/>
<gene>
    <name evidence="2" type="ORF">HS096_03955</name>
</gene>
<dbReference type="InterPro" id="IPR001509">
    <property type="entry name" value="Epimerase_deHydtase"/>
</dbReference>
<dbReference type="Gene3D" id="3.90.25.10">
    <property type="entry name" value="UDP-galactose 4-epimerase, domain 1"/>
    <property type="match status" value="1"/>
</dbReference>
<organism evidence="2 3">
    <name type="scientific">candidate division WWE3 bacterium</name>
    <dbReference type="NCBI Taxonomy" id="2053526"/>
    <lineage>
        <taxon>Bacteria</taxon>
        <taxon>Katanobacteria</taxon>
    </lineage>
</organism>
<sequence length="304" mass="32971">MSRYLVTGGAGFIGSTLAKRLLQEGHDVVVLDNLSTGKRERVPEGAEFVPADFTDLEAIKPHFQNVDGVFHVGALPRVPLSIEQPVETTVNNVIGTLNVLVAARDAGVKRVVYSASSSAYGATEDLPNHPDAHPKPLNPYGLQKLVGEQFCKQFSMHYGLETVCLRYFNVYGPNMADEGAYVTVISIFKRQALEGEPLTIAGDGEQTRDFTHVLDVVDANIRAMTSPNVGHGEILNIGAGSQHSINKIAAMFGGSVTYIDARKGESRHTRADISRTKELLGWEPSIAFEDGLRALLKEWGIVDG</sequence>
<feature type="domain" description="NAD-dependent epimerase/dehydratase" evidence="1">
    <location>
        <begin position="5"/>
        <end position="238"/>
    </location>
</feature>
<dbReference type="SUPFAM" id="SSF51735">
    <property type="entry name" value="NAD(P)-binding Rossmann-fold domains"/>
    <property type="match status" value="1"/>
</dbReference>
<evidence type="ECO:0000313" key="3">
    <source>
        <dbReference type="Proteomes" id="UP000710385"/>
    </source>
</evidence>
<dbReference type="PANTHER" id="PTHR43245">
    <property type="entry name" value="BIFUNCTIONAL POLYMYXIN RESISTANCE PROTEIN ARNA"/>
    <property type="match status" value="1"/>
</dbReference>
<dbReference type="Proteomes" id="UP000710385">
    <property type="component" value="Unassembled WGS sequence"/>
</dbReference>
<dbReference type="Pfam" id="PF01370">
    <property type="entry name" value="Epimerase"/>
    <property type="match status" value="1"/>
</dbReference>
<evidence type="ECO:0000313" key="2">
    <source>
        <dbReference type="EMBL" id="MBE7525510.1"/>
    </source>
</evidence>
<name>A0A928TV79_UNCKA</name>
<accession>A0A928TV79</accession>
<dbReference type="InterPro" id="IPR050177">
    <property type="entry name" value="Lipid_A_modif_metabolic_enz"/>
</dbReference>